<dbReference type="GO" id="GO:0006352">
    <property type="term" value="P:DNA-templated transcription initiation"/>
    <property type="evidence" value="ECO:0007669"/>
    <property type="project" value="InterPro"/>
</dbReference>
<evidence type="ECO:0000256" key="2">
    <source>
        <dbReference type="ARBA" id="ARBA00023015"/>
    </source>
</evidence>
<evidence type="ECO:0000259" key="5">
    <source>
        <dbReference type="Pfam" id="PF04542"/>
    </source>
</evidence>
<keyword evidence="2" id="KW-0805">Transcription regulation</keyword>
<feature type="domain" description="RNA polymerase sigma-70 region 2" evidence="5">
    <location>
        <begin position="12"/>
        <end position="68"/>
    </location>
</feature>
<dbReference type="InterPro" id="IPR014327">
    <property type="entry name" value="RNA_pol_sigma70_bacteroid"/>
</dbReference>
<dbReference type="InterPro" id="IPR013324">
    <property type="entry name" value="RNA_pol_sigma_r3/r4-like"/>
</dbReference>
<dbReference type="Proteomes" id="UP000192276">
    <property type="component" value="Unassembled WGS sequence"/>
</dbReference>
<evidence type="ECO:0000313" key="7">
    <source>
        <dbReference type="EMBL" id="OQP63708.1"/>
    </source>
</evidence>
<dbReference type="PANTHER" id="PTHR43133">
    <property type="entry name" value="RNA POLYMERASE ECF-TYPE SIGMA FACTO"/>
    <property type="match status" value="1"/>
</dbReference>
<evidence type="ECO:0000259" key="6">
    <source>
        <dbReference type="Pfam" id="PF08281"/>
    </source>
</evidence>
<dbReference type="GO" id="GO:0016987">
    <property type="term" value="F:sigma factor activity"/>
    <property type="evidence" value="ECO:0007669"/>
    <property type="project" value="UniProtKB-KW"/>
</dbReference>
<dbReference type="InterPro" id="IPR039425">
    <property type="entry name" value="RNA_pol_sigma-70-like"/>
</dbReference>
<protein>
    <recommendedName>
        <fullName evidence="9">HTH luxR-type domain-containing protein</fullName>
    </recommendedName>
</protein>
<comment type="caution">
    <text evidence="7">The sequence shown here is derived from an EMBL/GenBank/DDBJ whole genome shotgun (WGS) entry which is preliminary data.</text>
</comment>
<dbReference type="CDD" id="cd06171">
    <property type="entry name" value="Sigma70_r4"/>
    <property type="match status" value="1"/>
</dbReference>
<dbReference type="InterPro" id="IPR013325">
    <property type="entry name" value="RNA_pol_sigma_r2"/>
</dbReference>
<dbReference type="STRING" id="550983.A4R26_16765"/>
<dbReference type="GO" id="GO:0003677">
    <property type="term" value="F:DNA binding"/>
    <property type="evidence" value="ECO:0007669"/>
    <property type="project" value="InterPro"/>
</dbReference>
<evidence type="ECO:0000256" key="1">
    <source>
        <dbReference type="ARBA" id="ARBA00010641"/>
    </source>
</evidence>
<keyword evidence="8" id="KW-1185">Reference proteome</keyword>
<dbReference type="InterPro" id="IPR013249">
    <property type="entry name" value="RNA_pol_sigma70_r4_t2"/>
</dbReference>
<dbReference type="InterPro" id="IPR007627">
    <property type="entry name" value="RNA_pol_sigma70_r2"/>
</dbReference>
<dbReference type="AlphaFoldDB" id="A0A1V9FZL0"/>
<keyword evidence="3" id="KW-0731">Sigma factor</keyword>
<name>A0A1V9FZL0_9BACT</name>
<evidence type="ECO:0008006" key="9">
    <source>
        <dbReference type="Google" id="ProtNLM"/>
    </source>
</evidence>
<dbReference type="NCBIfam" id="TIGR02937">
    <property type="entry name" value="sigma70-ECF"/>
    <property type="match status" value="1"/>
</dbReference>
<sequence length="183" mass="21093">MLKLFYGPLCLFAERLLTDSAAAEDIVGESFVKLWNKRTDFESLQNLKAFMYITVRNACLNQLKQAKRDSLSKKQLAYLTGEKEEFILNEMIRAEVLKEIMQEINNLPEQCRKVLKMGYLEGMKNQEIAGLLNISVHTVKNQKARAIQLLKIRLRDRDLMSLLLLCSFLRSTSDHCQNLPLPA</sequence>
<accession>A0A1V9FZL0</accession>
<comment type="similarity">
    <text evidence="1">Belongs to the sigma-70 factor family. ECF subfamily.</text>
</comment>
<organism evidence="7 8">
    <name type="scientific">Niastella populi</name>
    <dbReference type="NCBI Taxonomy" id="550983"/>
    <lineage>
        <taxon>Bacteria</taxon>
        <taxon>Pseudomonadati</taxon>
        <taxon>Bacteroidota</taxon>
        <taxon>Chitinophagia</taxon>
        <taxon>Chitinophagales</taxon>
        <taxon>Chitinophagaceae</taxon>
        <taxon>Niastella</taxon>
    </lineage>
</organism>
<feature type="domain" description="RNA polymerase sigma factor 70 region 4 type 2" evidence="6">
    <location>
        <begin position="98"/>
        <end position="149"/>
    </location>
</feature>
<dbReference type="InterPro" id="IPR036388">
    <property type="entry name" value="WH-like_DNA-bd_sf"/>
</dbReference>
<evidence type="ECO:0000256" key="3">
    <source>
        <dbReference type="ARBA" id="ARBA00023082"/>
    </source>
</evidence>
<dbReference type="Pfam" id="PF04542">
    <property type="entry name" value="Sigma70_r2"/>
    <property type="match status" value="1"/>
</dbReference>
<keyword evidence="4" id="KW-0804">Transcription</keyword>
<evidence type="ECO:0000313" key="8">
    <source>
        <dbReference type="Proteomes" id="UP000192276"/>
    </source>
</evidence>
<dbReference type="SUPFAM" id="SSF88946">
    <property type="entry name" value="Sigma2 domain of RNA polymerase sigma factors"/>
    <property type="match status" value="1"/>
</dbReference>
<reference evidence="8" key="1">
    <citation type="submission" date="2016-04" db="EMBL/GenBank/DDBJ databases">
        <authorList>
            <person name="Chen L."/>
            <person name="Zhuang W."/>
            <person name="Wang G."/>
        </authorList>
    </citation>
    <scope>NUCLEOTIDE SEQUENCE [LARGE SCALE GENOMIC DNA]</scope>
    <source>
        <strain evidence="8">208</strain>
    </source>
</reference>
<dbReference type="Gene3D" id="1.10.1740.10">
    <property type="match status" value="1"/>
</dbReference>
<dbReference type="Gene3D" id="1.10.10.10">
    <property type="entry name" value="Winged helix-like DNA-binding domain superfamily/Winged helix DNA-binding domain"/>
    <property type="match status" value="1"/>
</dbReference>
<dbReference type="NCBIfam" id="TIGR02985">
    <property type="entry name" value="Sig70_bacteroi1"/>
    <property type="match status" value="1"/>
</dbReference>
<dbReference type="Pfam" id="PF08281">
    <property type="entry name" value="Sigma70_r4_2"/>
    <property type="match status" value="1"/>
</dbReference>
<gene>
    <name evidence="7" type="ORF">A4R26_16765</name>
</gene>
<dbReference type="EMBL" id="LWBP01000100">
    <property type="protein sequence ID" value="OQP63708.1"/>
    <property type="molecule type" value="Genomic_DNA"/>
</dbReference>
<dbReference type="PANTHER" id="PTHR43133:SF46">
    <property type="entry name" value="RNA POLYMERASE SIGMA-70 FACTOR ECF SUBFAMILY"/>
    <property type="match status" value="1"/>
</dbReference>
<dbReference type="InterPro" id="IPR014284">
    <property type="entry name" value="RNA_pol_sigma-70_dom"/>
</dbReference>
<dbReference type="SUPFAM" id="SSF88659">
    <property type="entry name" value="Sigma3 and sigma4 domains of RNA polymerase sigma factors"/>
    <property type="match status" value="1"/>
</dbReference>
<proteinExistence type="inferred from homology"/>
<evidence type="ECO:0000256" key="4">
    <source>
        <dbReference type="ARBA" id="ARBA00023163"/>
    </source>
</evidence>